<evidence type="ECO:0000313" key="3">
    <source>
        <dbReference type="Proteomes" id="UP000194632"/>
    </source>
</evidence>
<gene>
    <name evidence="2" type="ORF">CA982_17855</name>
</gene>
<proteinExistence type="predicted"/>
<dbReference type="AlphaFoldDB" id="A0A243Q8A0"/>
<feature type="region of interest" description="Disordered" evidence="1">
    <location>
        <begin position="73"/>
        <end position="95"/>
    </location>
</feature>
<sequence length="95" mass="10572">MHSIFTSYGDMNIEAYSIRPHKSPENGREREASIAVRLGTGGVAEGDRPVYLSFTIDEAQELADVLKNLSEAARRGEYSKSGDELIERRGKANRE</sequence>
<keyword evidence="3" id="KW-1185">Reference proteome</keyword>
<dbReference type="STRING" id="417102.CA982_17855"/>
<protein>
    <submittedName>
        <fullName evidence="2">Uncharacterized protein</fullName>
    </submittedName>
</protein>
<organism evidence="2 3">
    <name type="scientific">Gordonia lacunae</name>
    <dbReference type="NCBI Taxonomy" id="417102"/>
    <lineage>
        <taxon>Bacteria</taxon>
        <taxon>Bacillati</taxon>
        <taxon>Actinomycetota</taxon>
        <taxon>Actinomycetes</taxon>
        <taxon>Mycobacteriales</taxon>
        <taxon>Gordoniaceae</taxon>
        <taxon>Gordonia</taxon>
    </lineage>
</organism>
<dbReference type="Proteomes" id="UP000194632">
    <property type="component" value="Unassembled WGS sequence"/>
</dbReference>
<evidence type="ECO:0000256" key="1">
    <source>
        <dbReference type="SAM" id="MobiDB-lite"/>
    </source>
</evidence>
<name>A0A243Q8A0_9ACTN</name>
<dbReference type="EMBL" id="NGFO01000022">
    <property type="protein sequence ID" value="OUC77290.1"/>
    <property type="molecule type" value="Genomic_DNA"/>
</dbReference>
<accession>A0A243Q8A0</accession>
<evidence type="ECO:0000313" key="2">
    <source>
        <dbReference type="EMBL" id="OUC77290.1"/>
    </source>
</evidence>
<dbReference type="RefSeq" id="WP_086536617.1">
    <property type="nucleotide sequence ID" value="NZ_NGFO01000022.1"/>
</dbReference>
<reference evidence="2 3" key="1">
    <citation type="submission" date="2017-05" db="EMBL/GenBank/DDBJ databases">
        <title>Biotechnological potential of actinobacteria isolated from South African environments.</title>
        <authorList>
            <person name="Le Roes-Hill M."/>
            <person name="Prins A."/>
            <person name="Durrell K.A."/>
        </authorList>
    </citation>
    <scope>NUCLEOTIDE SEQUENCE [LARGE SCALE GENOMIC DNA]</scope>
    <source>
        <strain evidence="2">BS2</strain>
    </source>
</reference>
<comment type="caution">
    <text evidence="2">The sequence shown here is derived from an EMBL/GenBank/DDBJ whole genome shotgun (WGS) entry which is preliminary data.</text>
</comment>